<gene>
    <name evidence="1" type="ORF">WJX72_004832</name>
</gene>
<keyword evidence="2" id="KW-1185">Reference proteome</keyword>
<protein>
    <submittedName>
        <fullName evidence="1">Uncharacterized protein</fullName>
    </submittedName>
</protein>
<comment type="caution">
    <text evidence="1">The sequence shown here is derived from an EMBL/GenBank/DDBJ whole genome shotgun (WGS) entry which is preliminary data.</text>
</comment>
<organism evidence="1 2">
    <name type="scientific">[Myrmecia] bisecta</name>
    <dbReference type="NCBI Taxonomy" id="41462"/>
    <lineage>
        <taxon>Eukaryota</taxon>
        <taxon>Viridiplantae</taxon>
        <taxon>Chlorophyta</taxon>
        <taxon>core chlorophytes</taxon>
        <taxon>Trebouxiophyceae</taxon>
        <taxon>Trebouxiales</taxon>
        <taxon>Trebouxiaceae</taxon>
        <taxon>Myrmecia</taxon>
    </lineage>
</organism>
<sequence>MDEEQTGHTEVSELTEEAVLRTTRGAQTKSTGDWFKVWRNRVVIENQSGVPIAVAVTPAKLLSYLTKAAAQVQLTLPHGFGAGFLKKPSWQPQDQLTFVIFKSKTQSCQLVI</sequence>
<name>A0AAW1PZY0_9CHLO</name>
<reference evidence="1 2" key="1">
    <citation type="journal article" date="2024" name="Nat. Commun.">
        <title>Phylogenomics reveals the evolutionary origins of lichenization in chlorophyte algae.</title>
        <authorList>
            <person name="Puginier C."/>
            <person name="Libourel C."/>
            <person name="Otte J."/>
            <person name="Skaloud P."/>
            <person name="Haon M."/>
            <person name="Grisel S."/>
            <person name="Petersen M."/>
            <person name="Berrin J.G."/>
            <person name="Delaux P.M."/>
            <person name="Dal Grande F."/>
            <person name="Keller J."/>
        </authorList>
    </citation>
    <scope>NUCLEOTIDE SEQUENCE [LARGE SCALE GENOMIC DNA]</scope>
    <source>
        <strain evidence="1 2">SAG 2043</strain>
    </source>
</reference>
<evidence type="ECO:0000313" key="2">
    <source>
        <dbReference type="Proteomes" id="UP001489004"/>
    </source>
</evidence>
<dbReference type="EMBL" id="JALJOR010000006">
    <property type="protein sequence ID" value="KAK9815508.1"/>
    <property type="molecule type" value="Genomic_DNA"/>
</dbReference>
<dbReference type="AlphaFoldDB" id="A0AAW1PZY0"/>
<accession>A0AAW1PZY0</accession>
<evidence type="ECO:0000313" key="1">
    <source>
        <dbReference type="EMBL" id="KAK9815508.1"/>
    </source>
</evidence>
<dbReference type="Proteomes" id="UP001489004">
    <property type="component" value="Unassembled WGS sequence"/>
</dbReference>
<proteinExistence type="predicted"/>